<dbReference type="GO" id="GO:0004402">
    <property type="term" value="F:histone acetyltransferase activity"/>
    <property type="evidence" value="ECO:0007669"/>
    <property type="project" value="InterPro"/>
</dbReference>
<proteinExistence type="predicted"/>
<dbReference type="EMBL" id="OIVN01006104">
    <property type="protein sequence ID" value="SPD25134.1"/>
    <property type="molecule type" value="Genomic_DNA"/>
</dbReference>
<evidence type="ECO:0000259" key="4">
    <source>
        <dbReference type="Pfam" id="PF12157"/>
    </source>
</evidence>
<dbReference type="Pfam" id="PF12157">
    <property type="entry name" value="DUF3591"/>
    <property type="match status" value="1"/>
</dbReference>
<feature type="domain" description="Reverse transcriptase zinc-binding" evidence="5">
    <location>
        <begin position="133"/>
        <end position="174"/>
    </location>
</feature>
<dbReference type="GO" id="GO:0005669">
    <property type="term" value="C:transcription factor TFIID complex"/>
    <property type="evidence" value="ECO:0007669"/>
    <property type="project" value="InterPro"/>
</dbReference>
<dbReference type="PANTHER" id="PTHR13900:SF0">
    <property type="entry name" value="TRANSCRIPTION INITIATION FACTOR TFIID SUBUNIT 1"/>
    <property type="match status" value="1"/>
</dbReference>
<accession>A0A2N9ILH0</accession>
<dbReference type="GO" id="GO:0017025">
    <property type="term" value="F:TBP-class protein binding"/>
    <property type="evidence" value="ECO:0007669"/>
    <property type="project" value="InterPro"/>
</dbReference>
<dbReference type="AlphaFoldDB" id="A0A2N9ILH0"/>
<organism evidence="6">
    <name type="scientific">Fagus sylvatica</name>
    <name type="common">Beechnut</name>
    <dbReference type="NCBI Taxonomy" id="28930"/>
    <lineage>
        <taxon>Eukaryota</taxon>
        <taxon>Viridiplantae</taxon>
        <taxon>Streptophyta</taxon>
        <taxon>Embryophyta</taxon>
        <taxon>Tracheophyta</taxon>
        <taxon>Spermatophyta</taxon>
        <taxon>Magnoliopsida</taxon>
        <taxon>eudicotyledons</taxon>
        <taxon>Gunneridae</taxon>
        <taxon>Pentapetalae</taxon>
        <taxon>rosids</taxon>
        <taxon>fabids</taxon>
        <taxon>Fagales</taxon>
        <taxon>Fagaceae</taxon>
        <taxon>Fagus</taxon>
    </lineage>
</organism>
<evidence type="ECO:0000256" key="2">
    <source>
        <dbReference type="ARBA" id="ARBA00023242"/>
    </source>
</evidence>
<feature type="compositionally biased region" description="Basic and acidic residues" evidence="3">
    <location>
        <begin position="364"/>
        <end position="374"/>
    </location>
</feature>
<dbReference type="Pfam" id="PF13966">
    <property type="entry name" value="zf-RVT"/>
    <property type="match status" value="1"/>
</dbReference>
<reference evidence="6" key="1">
    <citation type="submission" date="2018-02" db="EMBL/GenBank/DDBJ databases">
        <authorList>
            <person name="Cohen D.B."/>
            <person name="Kent A.D."/>
        </authorList>
    </citation>
    <scope>NUCLEOTIDE SEQUENCE</scope>
</reference>
<feature type="compositionally biased region" description="Acidic residues" evidence="3">
    <location>
        <begin position="386"/>
        <end position="396"/>
    </location>
</feature>
<sequence length="527" mass="59084">MSRLPDEAIVLAAASHIERELQITPWNLSSNFFTCVVQGKENIERLEITGVGDPSGRGLGFSYVRTAPKAPMSSAMMKKKTVAGRGGPTVTGTDADLRRLSMEAAREWVMPRGVMELLACWKGVPGQSRNLTAALDSILTLDNLIMRKLVIVNRCSMCQCSWETVEHLLLHCPVCPRVVALCTYRFWSGLGRPFVFVWVGSSRPLSLFPLCSLLVLEVRGVKGRALVFQLDALTKSLSHCAFAFYFPVLLKFDVCEEEIAKLTRWHRIAMIRKLSSEQAASGIQIDPTTISKYARGQRMSFLQLQQQTREKCQEIWERQVQSLSALDRENESDSEGNSDLDSFAGDLENLLDAEECEEEVGNYESKHDKADGVKGLKMRRRPSIAQDEEEREDEAAEAAELCRLLMEDDEAERRKKKKTRVVREETGLALGSQPSFNFENTDRIKQIVSTAQPDGSYTSKENFNKDTKEVENVLAKKSKYGKVKALMKKNDITSVGLVSKKLKISGDKVKASDLIHLCFFVLCGIPR</sequence>
<evidence type="ECO:0000256" key="1">
    <source>
        <dbReference type="ARBA" id="ARBA00004123"/>
    </source>
</evidence>
<dbReference type="PANTHER" id="PTHR13900">
    <property type="entry name" value="TRANSCRIPTION INITIATION FACTOR TFIID"/>
    <property type="match status" value="1"/>
</dbReference>
<name>A0A2N9ILH0_FAGSY</name>
<dbReference type="InterPro" id="IPR040240">
    <property type="entry name" value="TAF1"/>
</dbReference>
<keyword evidence="2" id="KW-0539">Nucleus</keyword>
<dbReference type="InterPro" id="IPR022591">
    <property type="entry name" value="TAF1_HAT_dom"/>
</dbReference>
<protein>
    <submittedName>
        <fullName evidence="6">Uncharacterized protein</fullName>
    </submittedName>
</protein>
<feature type="domain" description="Transcription initiation factor TFIID subunit 1 histone acetyltransferase" evidence="4">
    <location>
        <begin position="13"/>
        <end position="84"/>
    </location>
</feature>
<dbReference type="GO" id="GO:0051123">
    <property type="term" value="P:RNA polymerase II preinitiation complex assembly"/>
    <property type="evidence" value="ECO:0007669"/>
    <property type="project" value="TreeGrafter"/>
</dbReference>
<evidence type="ECO:0000259" key="5">
    <source>
        <dbReference type="Pfam" id="PF13966"/>
    </source>
</evidence>
<evidence type="ECO:0000256" key="3">
    <source>
        <dbReference type="SAM" id="MobiDB-lite"/>
    </source>
</evidence>
<dbReference type="GO" id="GO:0016251">
    <property type="term" value="F:RNA polymerase II general transcription initiation factor activity"/>
    <property type="evidence" value="ECO:0007669"/>
    <property type="project" value="InterPro"/>
</dbReference>
<dbReference type="InterPro" id="IPR026960">
    <property type="entry name" value="RVT-Znf"/>
</dbReference>
<gene>
    <name evidence="6" type="ORF">FSB_LOCUS53016</name>
</gene>
<comment type="subcellular location">
    <subcellularLocation>
        <location evidence="1">Nucleus</location>
    </subcellularLocation>
</comment>
<evidence type="ECO:0000313" key="6">
    <source>
        <dbReference type="EMBL" id="SPD25134.1"/>
    </source>
</evidence>
<feature type="region of interest" description="Disordered" evidence="3">
    <location>
        <begin position="356"/>
        <end position="396"/>
    </location>
</feature>